<gene>
    <name evidence="2" type="ORF">TNIN_320521</name>
</gene>
<feature type="region of interest" description="Disordered" evidence="1">
    <location>
        <begin position="1"/>
        <end position="50"/>
    </location>
</feature>
<comment type="caution">
    <text evidence="2">The sequence shown here is derived from an EMBL/GenBank/DDBJ whole genome shotgun (WGS) entry which is preliminary data.</text>
</comment>
<dbReference type="EMBL" id="BMAV01014950">
    <property type="protein sequence ID" value="GFY63834.1"/>
    <property type="molecule type" value="Genomic_DNA"/>
</dbReference>
<evidence type="ECO:0000256" key="1">
    <source>
        <dbReference type="SAM" id="MobiDB-lite"/>
    </source>
</evidence>
<reference evidence="2" key="1">
    <citation type="submission" date="2020-08" db="EMBL/GenBank/DDBJ databases">
        <title>Multicomponent nature underlies the extraordinary mechanical properties of spider dragline silk.</title>
        <authorList>
            <person name="Kono N."/>
            <person name="Nakamura H."/>
            <person name="Mori M."/>
            <person name="Yoshida Y."/>
            <person name="Ohtoshi R."/>
            <person name="Malay A.D."/>
            <person name="Moran D.A.P."/>
            <person name="Tomita M."/>
            <person name="Numata K."/>
            <person name="Arakawa K."/>
        </authorList>
    </citation>
    <scope>NUCLEOTIDE SEQUENCE</scope>
</reference>
<protein>
    <submittedName>
        <fullName evidence="2">Uncharacterized protein</fullName>
    </submittedName>
</protein>
<evidence type="ECO:0000313" key="2">
    <source>
        <dbReference type="EMBL" id="GFY63834.1"/>
    </source>
</evidence>
<name>A0A8X6Y2P8_9ARAC</name>
<dbReference type="Proteomes" id="UP000886998">
    <property type="component" value="Unassembled WGS sequence"/>
</dbReference>
<evidence type="ECO:0000313" key="3">
    <source>
        <dbReference type="Proteomes" id="UP000886998"/>
    </source>
</evidence>
<keyword evidence="3" id="KW-1185">Reference proteome</keyword>
<sequence length="166" mass="17869">MPTPTPFEGPPARRANRSPLPGPPEHQLESLPTPPPGPGIRDRQVGGGPRVALCKRAVPNAADEPPKPGRRSVEWWAFPCTASPAPWAITTSLLPGQRSEWTRELAPATAFQGATFPNLSQKKNPPGPREKGAGTPPQRPLRRNGGSPERRAPTKPKGPVWGLQEF</sequence>
<accession>A0A8X6Y2P8</accession>
<dbReference type="AlphaFoldDB" id="A0A8X6Y2P8"/>
<proteinExistence type="predicted"/>
<organism evidence="2 3">
    <name type="scientific">Trichonephila inaurata madagascariensis</name>
    <dbReference type="NCBI Taxonomy" id="2747483"/>
    <lineage>
        <taxon>Eukaryota</taxon>
        <taxon>Metazoa</taxon>
        <taxon>Ecdysozoa</taxon>
        <taxon>Arthropoda</taxon>
        <taxon>Chelicerata</taxon>
        <taxon>Arachnida</taxon>
        <taxon>Araneae</taxon>
        <taxon>Araneomorphae</taxon>
        <taxon>Entelegynae</taxon>
        <taxon>Araneoidea</taxon>
        <taxon>Nephilidae</taxon>
        <taxon>Trichonephila</taxon>
        <taxon>Trichonephila inaurata</taxon>
    </lineage>
</organism>
<feature type="region of interest" description="Disordered" evidence="1">
    <location>
        <begin position="108"/>
        <end position="166"/>
    </location>
</feature>